<protein>
    <submittedName>
        <fullName evidence="3">MerR family transcriptional regulator</fullName>
    </submittedName>
</protein>
<feature type="domain" description="HTH merR-type" evidence="2">
    <location>
        <begin position="1"/>
        <end position="70"/>
    </location>
</feature>
<dbReference type="Pfam" id="PF13411">
    <property type="entry name" value="MerR_1"/>
    <property type="match status" value="1"/>
</dbReference>
<dbReference type="EMBL" id="CP018335">
    <property type="protein sequence ID" value="APM39775.1"/>
    <property type="molecule type" value="Genomic_DNA"/>
</dbReference>
<dbReference type="AlphaFoldDB" id="A0A1L5F9T6"/>
<dbReference type="InterPro" id="IPR009061">
    <property type="entry name" value="DNA-bd_dom_put_sf"/>
</dbReference>
<dbReference type="RefSeq" id="WP_073539390.1">
    <property type="nucleotide sequence ID" value="NZ_CP018335.1"/>
</dbReference>
<dbReference type="Proteomes" id="UP000184604">
    <property type="component" value="Chromosome"/>
</dbReference>
<dbReference type="GO" id="GO:0003677">
    <property type="term" value="F:DNA binding"/>
    <property type="evidence" value="ECO:0007669"/>
    <property type="project" value="UniProtKB-KW"/>
</dbReference>
<organism evidence="3 4">
    <name type="scientific">Clostridium kluyveri</name>
    <dbReference type="NCBI Taxonomy" id="1534"/>
    <lineage>
        <taxon>Bacteria</taxon>
        <taxon>Bacillati</taxon>
        <taxon>Bacillota</taxon>
        <taxon>Clostridia</taxon>
        <taxon>Eubacteriales</taxon>
        <taxon>Clostridiaceae</taxon>
        <taxon>Clostridium</taxon>
    </lineage>
</organism>
<dbReference type="Gene3D" id="1.10.1660.10">
    <property type="match status" value="1"/>
</dbReference>
<gene>
    <name evidence="3" type="ORF">BS101_14040</name>
</gene>
<evidence type="ECO:0000313" key="4">
    <source>
        <dbReference type="Proteomes" id="UP000184604"/>
    </source>
</evidence>
<name>A0A1L5F9T6_CLOKL</name>
<dbReference type="SUPFAM" id="SSF46955">
    <property type="entry name" value="Putative DNA-binding domain"/>
    <property type="match status" value="1"/>
</dbReference>
<dbReference type="SMART" id="SM00422">
    <property type="entry name" value="HTH_MERR"/>
    <property type="match status" value="1"/>
</dbReference>
<accession>A0A1L5F9T6</accession>
<sequence length="127" mass="15018">MYTITEAAKRCGLTAHTLRFYDKEGLLPFVDRTPSGIRTFKESDFEWLNTISCLKDTGMPIKRIREFIDLCMHGNTTLEQRLKFLRNHKLVVEKQMNELKMHMKTINHKIQYYETVVEAGIKEIHNK</sequence>
<evidence type="ECO:0000313" key="3">
    <source>
        <dbReference type="EMBL" id="APM39775.1"/>
    </source>
</evidence>
<dbReference type="PRINTS" id="PR00040">
    <property type="entry name" value="HTHMERR"/>
</dbReference>
<dbReference type="InterPro" id="IPR000551">
    <property type="entry name" value="MerR-type_HTH_dom"/>
</dbReference>
<evidence type="ECO:0000256" key="1">
    <source>
        <dbReference type="ARBA" id="ARBA00023125"/>
    </source>
</evidence>
<dbReference type="InterPro" id="IPR047057">
    <property type="entry name" value="MerR_fam"/>
</dbReference>
<proteinExistence type="predicted"/>
<reference evidence="3 4" key="1">
    <citation type="submission" date="2016-12" db="EMBL/GenBank/DDBJ databases">
        <title>Complete genome sequence of Clostridium kluyveri JZZ isolated from the pit mud of a Chinese flavor liquor-making factory.</title>
        <authorList>
            <person name="Wang Y."/>
        </authorList>
    </citation>
    <scope>NUCLEOTIDE SEQUENCE [LARGE SCALE GENOMIC DNA]</scope>
    <source>
        <strain evidence="3 4">JZZ</strain>
    </source>
</reference>
<dbReference type="CDD" id="cd01109">
    <property type="entry name" value="HTH_YyaN"/>
    <property type="match status" value="1"/>
</dbReference>
<dbReference type="PANTHER" id="PTHR30204">
    <property type="entry name" value="REDOX-CYCLING DRUG-SENSING TRANSCRIPTIONAL ACTIVATOR SOXR"/>
    <property type="match status" value="1"/>
</dbReference>
<dbReference type="GO" id="GO:0003700">
    <property type="term" value="F:DNA-binding transcription factor activity"/>
    <property type="evidence" value="ECO:0007669"/>
    <property type="project" value="InterPro"/>
</dbReference>
<dbReference type="OrthoDB" id="9811174at2"/>
<keyword evidence="1" id="KW-0238">DNA-binding</keyword>
<dbReference type="PANTHER" id="PTHR30204:SF82">
    <property type="entry name" value="TRANSCRIPTIONAL REGULATOR, MERR FAMILY"/>
    <property type="match status" value="1"/>
</dbReference>
<evidence type="ECO:0000259" key="2">
    <source>
        <dbReference type="PROSITE" id="PS50937"/>
    </source>
</evidence>
<dbReference type="PROSITE" id="PS50937">
    <property type="entry name" value="HTH_MERR_2"/>
    <property type="match status" value="1"/>
</dbReference>